<sequence length="234" mass="26455">MRVCVCMCMFPQNLTKHIRRPPATARTAWTRTRVVTPRRGRPYRNDVDPNDGRSTAGQFGAAFKARNDELLERASRDEDGDPEEVKDAVRQETSLCRQPPSEFKANGFTSELGGPPSREMLRSSCLHCELPTFDDASEALELRACSRSKSFTITITLSTNPPQVATYTKAIKVTVDGPREPRSQQQQLRAFASAFGQRPPFLDPLREWDHLRRKTAEQWALDIPRRIPGTGPHH</sequence>
<reference evidence="1 2" key="1">
    <citation type="journal article" date="2020" name="Cell">
        <title>Large-Scale Comparative Analyses of Tick Genomes Elucidate Their Genetic Diversity and Vector Capacities.</title>
        <authorList>
            <consortium name="Tick Genome and Microbiome Consortium (TIGMIC)"/>
            <person name="Jia N."/>
            <person name="Wang J."/>
            <person name="Shi W."/>
            <person name="Du L."/>
            <person name="Sun Y."/>
            <person name="Zhan W."/>
            <person name="Jiang J.F."/>
            <person name="Wang Q."/>
            <person name="Zhang B."/>
            <person name="Ji P."/>
            <person name="Bell-Sakyi L."/>
            <person name="Cui X.M."/>
            <person name="Yuan T.T."/>
            <person name="Jiang B.G."/>
            <person name="Yang W.F."/>
            <person name="Lam T.T."/>
            <person name="Chang Q.C."/>
            <person name="Ding S.J."/>
            <person name="Wang X.J."/>
            <person name="Zhu J.G."/>
            <person name="Ruan X.D."/>
            <person name="Zhao L."/>
            <person name="Wei J.T."/>
            <person name="Ye R.Z."/>
            <person name="Que T.C."/>
            <person name="Du C.H."/>
            <person name="Zhou Y.H."/>
            <person name="Cheng J.X."/>
            <person name="Dai P.F."/>
            <person name="Guo W.B."/>
            <person name="Han X.H."/>
            <person name="Huang E.J."/>
            <person name="Li L.F."/>
            <person name="Wei W."/>
            <person name="Gao Y.C."/>
            <person name="Liu J.Z."/>
            <person name="Shao H.Z."/>
            <person name="Wang X."/>
            <person name="Wang C.C."/>
            <person name="Yang T.C."/>
            <person name="Huo Q.B."/>
            <person name="Li W."/>
            <person name="Chen H.Y."/>
            <person name="Chen S.E."/>
            <person name="Zhou L.G."/>
            <person name="Ni X.B."/>
            <person name="Tian J.H."/>
            <person name="Sheng Y."/>
            <person name="Liu T."/>
            <person name="Pan Y.S."/>
            <person name="Xia L.Y."/>
            <person name="Li J."/>
            <person name="Zhao F."/>
            <person name="Cao W.C."/>
        </authorList>
    </citation>
    <scope>NUCLEOTIDE SEQUENCE [LARGE SCALE GENOMIC DNA]</scope>
    <source>
        <strain evidence="1">Iper-2018</strain>
    </source>
</reference>
<keyword evidence="2" id="KW-1185">Reference proteome</keyword>
<protein>
    <submittedName>
        <fullName evidence="1">Uncharacterized protein</fullName>
    </submittedName>
</protein>
<proteinExistence type="predicted"/>
<dbReference type="Proteomes" id="UP000805193">
    <property type="component" value="Unassembled WGS sequence"/>
</dbReference>
<evidence type="ECO:0000313" key="2">
    <source>
        <dbReference type="Proteomes" id="UP000805193"/>
    </source>
</evidence>
<name>A0AC60QDQ6_IXOPE</name>
<comment type="caution">
    <text evidence="1">The sequence shown here is derived from an EMBL/GenBank/DDBJ whole genome shotgun (WGS) entry which is preliminary data.</text>
</comment>
<accession>A0AC60QDQ6</accession>
<dbReference type="EMBL" id="JABSTQ010009223">
    <property type="protein sequence ID" value="KAG0431427.1"/>
    <property type="molecule type" value="Genomic_DNA"/>
</dbReference>
<feature type="non-terminal residue" evidence="1">
    <location>
        <position position="234"/>
    </location>
</feature>
<gene>
    <name evidence="1" type="ORF">HPB47_021793</name>
</gene>
<evidence type="ECO:0000313" key="1">
    <source>
        <dbReference type="EMBL" id="KAG0431427.1"/>
    </source>
</evidence>
<organism evidence="1 2">
    <name type="scientific">Ixodes persulcatus</name>
    <name type="common">Taiga tick</name>
    <dbReference type="NCBI Taxonomy" id="34615"/>
    <lineage>
        <taxon>Eukaryota</taxon>
        <taxon>Metazoa</taxon>
        <taxon>Ecdysozoa</taxon>
        <taxon>Arthropoda</taxon>
        <taxon>Chelicerata</taxon>
        <taxon>Arachnida</taxon>
        <taxon>Acari</taxon>
        <taxon>Parasitiformes</taxon>
        <taxon>Ixodida</taxon>
        <taxon>Ixodoidea</taxon>
        <taxon>Ixodidae</taxon>
        <taxon>Ixodinae</taxon>
        <taxon>Ixodes</taxon>
    </lineage>
</organism>